<comment type="caution">
    <text evidence="1">The sequence shown here is derived from an EMBL/GenBank/DDBJ whole genome shotgun (WGS) entry which is preliminary data.</text>
</comment>
<dbReference type="Proteomes" id="UP001333996">
    <property type="component" value="Unassembled WGS sequence"/>
</dbReference>
<gene>
    <name evidence="1" type="ORF">VXC91_03630</name>
</gene>
<dbReference type="EMBL" id="JAYWVC010000006">
    <property type="protein sequence ID" value="MED7821094.1"/>
    <property type="molecule type" value="Genomic_DNA"/>
</dbReference>
<name>A0ABU7FD88_9ACTN</name>
<proteinExistence type="predicted"/>
<dbReference type="RefSeq" id="WP_329505025.1">
    <property type="nucleotide sequence ID" value="NZ_BAAAYZ010000211.1"/>
</dbReference>
<evidence type="ECO:0000313" key="1">
    <source>
        <dbReference type="EMBL" id="MED7821094.1"/>
    </source>
</evidence>
<sequence length="126" mass="13259">MSARPNTPPPSTPSACGLTTFTTELFHSQDLALRPYPGEASSFRAVDEWAAMGLGAALLPRSKITHEHSSCRALLQGGVPVEIAYEAVWDCDTPLGADLDEFVTALIEAGQAPPAAHATAGRGERD</sequence>
<accession>A0ABU7FD88</accession>
<organism evidence="1 2">
    <name type="scientific">Streptomyces chiangmaiensis</name>
    <dbReference type="NCBI Taxonomy" id="766497"/>
    <lineage>
        <taxon>Bacteria</taxon>
        <taxon>Bacillati</taxon>
        <taxon>Actinomycetota</taxon>
        <taxon>Actinomycetes</taxon>
        <taxon>Kitasatosporales</taxon>
        <taxon>Streptomycetaceae</taxon>
        <taxon>Streptomyces</taxon>
    </lineage>
</organism>
<dbReference type="SUPFAM" id="SSF53850">
    <property type="entry name" value="Periplasmic binding protein-like II"/>
    <property type="match status" value="1"/>
</dbReference>
<protein>
    <submittedName>
        <fullName evidence="1">LysR substrate-binding domain-containing protein</fullName>
    </submittedName>
</protein>
<reference evidence="1" key="1">
    <citation type="submission" date="2024-01" db="EMBL/GenBank/DDBJ databases">
        <title>First draft genome sequence data of TA4-1, the type strain of Gram-positive actinobacterium Streptomyces chiangmaiensis.</title>
        <authorList>
            <person name="Yasawong M."/>
            <person name="Nantapong N."/>
        </authorList>
    </citation>
    <scope>NUCLEOTIDE SEQUENCE</scope>
    <source>
        <strain evidence="1">TA4-1</strain>
    </source>
</reference>
<evidence type="ECO:0000313" key="2">
    <source>
        <dbReference type="Proteomes" id="UP001333996"/>
    </source>
</evidence>
<keyword evidence="2" id="KW-1185">Reference proteome</keyword>